<dbReference type="InterPro" id="IPR029379">
    <property type="entry name" value="FAM163"/>
</dbReference>
<comment type="similarity">
    <text evidence="2">Belongs to the FAM163 family.</text>
</comment>
<organism>
    <name type="scientific">Branchiostoma floridae</name>
    <name type="common">Florida lancelet</name>
    <name type="synonym">Amphioxus</name>
    <dbReference type="NCBI Taxonomy" id="7739"/>
    <lineage>
        <taxon>Eukaryota</taxon>
        <taxon>Metazoa</taxon>
        <taxon>Chordata</taxon>
        <taxon>Cephalochordata</taxon>
        <taxon>Leptocardii</taxon>
        <taxon>Amphioxiformes</taxon>
        <taxon>Branchiostomatidae</taxon>
        <taxon>Branchiostoma</taxon>
    </lineage>
</organism>
<accession>C3Z519</accession>
<evidence type="ECO:0000256" key="4">
    <source>
        <dbReference type="ARBA" id="ARBA00022989"/>
    </source>
</evidence>
<evidence type="ECO:0000313" key="7">
    <source>
        <dbReference type="EMBL" id="EEN52376.1"/>
    </source>
</evidence>
<dbReference type="InParanoid" id="C3Z519"/>
<name>C3Z519_BRAFL</name>
<dbReference type="AlphaFoldDB" id="C3Z519"/>
<dbReference type="GO" id="GO:0016020">
    <property type="term" value="C:membrane"/>
    <property type="evidence" value="ECO:0007669"/>
    <property type="project" value="UniProtKB-SubCell"/>
</dbReference>
<reference evidence="7" key="1">
    <citation type="journal article" date="2008" name="Nature">
        <title>The amphioxus genome and the evolution of the chordate karyotype.</title>
        <authorList>
            <consortium name="US DOE Joint Genome Institute (JGI-PGF)"/>
            <person name="Putnam N.H."/>
            <person name="Butts T."/>
            <person name="Ferrier D.E.K."/>
            <person name="Furlong R.F."/>
            <person name="Hellsten U."/>
            <person name="Kawashima T."/>
            <person name="Robinson-Rechavi M."/>
            <person name="Shoguchi E."/>
            <person name="Terry A."/>
            <person name="Yu J.-K."/>
            <person name="Benito-Gutierrez E.L."/>
            <person name="Dubchak I."/>
            <person name="Garcia-Fernandez J."/>
            <person name="Gibson-Brown J.J."/>
            <person name="Grigoriev I.V."/>
            <person name="Horton A.C."/>
            <person name="de Jong P.J."/>
            <person name="Jurka J."/>
            <person name="Kapitonov V.V."/>
            <person name="Kohara Y."/>
            <person name="Kuroki Y."/>
            <person name="Lindquist E."/>
            <person name="Lucas S."/>
            <person name="Osoegawa K."/>
            <person name="Pennacchio L.A."/>
            <person name="Salamov A.A."/>
            <person name="Satou Y."/>
            <person name="Sauka-Spengler T."/>
            <person name="Schmutz J."/>
            <person name="Shin-I T."/>
            <person name="Toyoda A."/>
            <person name="Bronner-Fraser M."/>
            <person name="Fujiyama A."/>
            <person name="Holland L.Z."/>
            <person name="Holland P.W.H."/>
            <person name="Satoh N."/>
            <person name="Rokhsar D.S."/>
        </authorList>
    </citation>
    <scope>NUCLEOTIDE SEQUENCE [LARGE SCALE GENOMIC DNA]</scope>
    <source>
        <strain evidence="7">S238N-H82</strain>
        <tissue evidence="7">Testes</tissue>
    </source>
</reference>
<evidence type="ECO:0000256" key="2">
    <source>
        <dbReference type="ARBA" id="ARBA00006760"/>
    </source>
</evidence>
<keyword evidence="3 6" id="KW-0812">Transmembrane</keyword>
<gene>
    <name evidence="7" type="ORF">BRAFLDRAFT_76173</name>
</gene>
<keyword evidence="4 6" id="KW-1133">Transmembrane helix</keyword>
<evidence type="ECO:0000256" key="1">
    <source>
        <dbReference type="ARBA" id="ARBA00004167"/>
    </source>
</evidence>
<sequence length="103" mass="11252">MGYPSILIEDQLPHAPSIMGGIMTIILVAGSILALLTLIVIIIILCCCRLKEHCDACCLAEEDDKNFPHIYRTHHGLNDRTSSTTNSRPGRICRSGSLYVSAV</sequence>
<comment type="subcellular location">
    <subcellularLocation>
        <location evidence="1">Membrane</location>
        <topology evidence="1">Single-pass membrane protein</topology>
    </subcellularLocation>
</comment>
<evidence type="ECO:0000256" key="5">
    <source>
        <dbReference type="ARBA" id="ARBA00023136"/>
    </source>
</evidence>
<proteinExistence type="inferred from homology"/>
<evidence type="ECO:0000256" key="3">
    <source>
        <dbReference type="ARBA" id="ARBA00022692"/>
    </source>
</evidence>
<dbReference type="EMBL" id="GG666582">
    <property type="protein sequence ID" value="EEN52376.1"/>
    <property type="molecule type" value="Genomic_DNA"/>
</dbReference>
<evidence type="ECO:0000256" key="6">
    <source>
        <dbReference type="SAM" id="Phobius"/>
    </source>
</evidence>
<feature type="transmembrane region" description="Helical" evidence="6">
    <location>
        <begin position="21"/>
        <end position="45"/>
    </location>
</feature>
<protein>
    <submittedName>
        <fullName evidence="7">Uncharacterized protein</fullName>
    </submittedName>
</protein>
<dbReference type="Pfam" id="PF15069">
    <property type="entry name" value="FAM163"/>
    <property type="match status" value="1"/>
</dbReference>
<keyword evidence="5 6" id="KW-0472">Membrane</keyword>